<evidence type="ECO:0000313" key="2">
    <source>
        <dbReference type="Proteomes" id="UP000634136"/>
    </source>
</evidence>
<keyword evidence="2" id="KW-1185">Reference proteome</keyword>
<reference evidence="1" key="1">
    <citation type="submission" date="2020-09" db="EMBL/GenBank/DDBJ databases">
        <title>Genome-Enabled Discovery of Anthraquinone Biosynthesis in Senna tora.</title>
        <authorList>
            <person name="Kang S.-H."/>
            <person name="Pandey R.P."/>
            <person name="Lee C.-M."/>
            <person name="Sim J.-S."/>
            <person name="Jeong J.-T."/>
            <person name="Choi B.-S."/>
            <person name="Jung M."/>
            <person name="Ginzburg D."/>
            <person name="Zhao K."/>
            <person name="Won S.Y."/>
            <person name="Oh T.-J."/>
            <person name="Yu Y."/>
            <person name="Kim N.-H."/>
            <person name="Lee O.R."/>
            <person name="Lee T.-H."/>
            <person name="Bashyal P."/>
            <person name="Kim T.-S."/>
            <person name="Lee W.-H."/>
            <person name="Kawkins C."/>
            <person name="Kim C.-K."/>
            <person name="Kim J.S."/>
            <person name="Ahn B.O."/>
            <person name="Rhee S.Y."/>
            <person name="Sohng J.K."/>
        </authorList>
    </citation>
    <scope>NUCLEOTIDE SEQUENCE</scope>
    <source>
        <tissue evidence="1">Leaf</tissue>
    </source>
</reference>
<accession>A0A834TFC4</accession>
<comment type="caution">
    <text evidence="1">The sequence shown here is derived from an EMBL/GenBank/DDBJ whole genome shotgun (WGS) entry which is preliminary data.</text>
</comment>
<dbReference type="EMBL" id="JAAIUW010000008">
    <property type="protein sequence ID" value="KAF7821127.1"/>
    <property type="molecule type" value="Genomic_DNA"/>
</dbReference>
<dbReference type="AlphaFoldDB" id="A0A834TFC4"/>
<proteinExistence type="predicted"/>
<name>A0A834TFC4_9FABA</name>
<organism evidence="1 2">
    <name type="scientific">Senna tora</name>
    <dbReference type="NCBI Taxonomy" id="362788"/>
    <lineage>
        <taxon>Eukaryota</taxon>
        <taxon>Viridiplantae</taxon>
        <taxon>Streptophyta</taxon>
        <taxon>Embryophyta</taxon>
        <taxon>Tracheophyta</taxon>
        <taxon>Spermatophyta</taxon>
        <taxon>Magnoliopsida</taxon>
        <taxon>eudicotyledons</taxon>
        <taxon>Gunneridae</taxon>
        <taxon>Pentapetalae</taxon>
        <taxon>rosids</taxon>
        <taxon>fabids</taxon>
        <taxon>Fabales</taxon>
        <taxon>Fabaceae</taxon>
        <taxon>Caesalpinioideae</taxon>
        <taxon>Cassia clade</taxon>
        <taxon>Senna</taxon>
    </lineage>
</organism>
<sequence>MGKPLSQPIIAKNPSSCTGRSPLWFEPPKLINPSACTRSHCLKSCLVSQRPH</sequence>
<protein>
    <submittedName>
        <fullName evidence="1">Uncharacterized protein</fullName>
    </submittedName>
</protein>
<gene>
    <name evidence="1" type="ORF">G2W53_026582</name>
</gene>
<evidence type="ECO:0000313" key="1">
    <source>
        <dbReference type="EMBL" id="KAF7821127.1"/>
    </source>
</evidence>
<dbReference type="Proteomes" id="UP000634136">
    <property type="component" value="Unassembled WGS sequence"/>
</dbReference>